<sequence>MKKINFIYLFVVLALFGTACTDDFEEINTSPNSATDAPLNSLIIASQVSIMGVYESEDARLASMWTRQFTGFERQYASYHVYSVTSEVFSFFNTYIGAIQPALDAEVKAAEINNTKVVGMLKVMRAMTYGYMASLYGDIPMMEANSYPEIQNPAYQGQAAVYAAVQTMLDEGISDLAGAGGIPASADIFFGGDSDAWTEVAYSLKARYYLHTGQNAEAVAAAANGISSTTNDMLTVHGTSVSANQNSWYDFLVIQRDGYLRATDSYLAELLDSTQVNYRGNAKTDEGERFNDIFVGTAGDYDLNIDSMFAASASFPLVSFYETRLIAAEALLNQNLTANQAAALAELNAVRAAVESEFGGRYDAYVLADFAAGGIANNGGSPGASLLEEILEEKYVSLVGQVEVFNDLRRLDNPLGLATTNGSRFPERFLYPTDEVNSNDNVPNPLPGLFDPTPVNQ</sequence>
<feature type="signal peptide" evidence="2">
    <location>
        <begin position="1"/>
        <end position="21"/>
    </location>
</feature>
<dbReference type="Proteomes" id="UP001244443">
    <property type="component" value="Chromosome"/>
</dbReference>
<keyword evidence="4" id="KW-1185">Reference proteome</keyword>
<dbReference type="Pfam" id="PF12771">
    <property type="entry name" value="SusD-like_2"/>
    <property type="match status" value="1"/>
</dbReference>
<dbReference type="InterPro" id="IPR041662">
    <property type="entry name" value="SusD-like_2"/>
</dbReference>
<proteinExistence type="predicted"/>
<dbReference type="EMBL" id="CP129970">
    <property type="protein sequence ID" value="WMN07493.1"/>
    <property type="molecule type" value="Genomic_DNA"/>
</dbReference>
<keyword evidence="2" id="KW-0732">Signal</keyword>
<evidence type="ECO:0000313" key="4">
    <source>
        <dbReference type="Proteomes" id="UP001244443"/>
    </source>
</evidence>
<feature type="region of interest" description="Disordered" evidence="1">
    <location>
        <begin position="434"/>
        <end position="457"/>
    </location>
</feature>
<dbReference type="RefSeq" id="WP_308357656.1">
    <property type="nucleotide sequence ID" value="NZ_CP129970.2"/>
</dbReference>
<feature type="chain" id="PRO_5041392201" evidence="2">
    <location>
        <begin position="22"/>
        <end position="457"/>
    </location>
</feature>
<evidence type="ECO:0000256" key="1">
    <source>
        <dbReference type="SAM" id="MobiDB-lite"/>
    </source>
</evidence>
<reference evidence="3" key="1">
    <citation type="submission" date="2023-08" db="EMBL/GenBank/DDBJ databases">
        <title>Comparative genomics and taxonomic characterization of three novel marine species of genus Marivirga.</title>
        <authorList>
            <person name="Muhammad N."/>
            <person name="Kim S.-G."/>
        </authorList>
    </citation>
    <scope>NUCLEOTIDE SEQUENCE [LARGE SCALE GENOMIC DNA]</scope>
    <source>
        <strain evidence="3">ABR2-2</strain>
    </source>
</reference>
<keyword evidence="3" id="KW-0449">Lipoprotein</keyword>
<protein>
    <submittedName>
        <fullName evidence="3">SusD/RagB family nutrient-binding outer membrane lipoprotein</fullName>
    </submittedName>
</protein>
<accession>A0AA51RB28</accession>
<organism evidence="3 4">
    <name type="scientific">Marivirga arenosa</name>
    <dbReference type="NCBI Taxonomy" id="3059076"/>
    <lineage>
        <taxon>Bacteria</taxon>
        <taxon>Pseudomonadati</taxon>
        <taxon>Bacteroidota</taxon>
        <taxon>Cytophagia</taxon>
        <taxon>Cytophagales</taxon>
        <taxon>Marivirgaceae</taxon>
        <taxon>Marivirga</taxon>
    </lineage>
</organism>
<evidence type="ECO:0000256" key="2">
    <source>
        <dbReference type="SAM" id="SignalP"/>
    </source>
</evidence>
<name>A0AA51RB28_9BACT</name>
<dbReference type="SUPFAM" id="SSF48452">
    <property type="entry name" value="TPR-like"/>
    <property type="match status" value="1"/>
</dbReference>
<dbReference type="InterPro" id="IPR011990">
    <property type="entry name" value="TPR-like_helical_dom_sf"/>
</dbReference>
<gene>
    <name evidence="3" type="ORF">QYS48_28940</name>
</gene>
<dbReference type="PROSITE" id="PS51257">
    <property type="entry name" value="PROKAR_LIPOPROTEIN"/>
    <property type="match status" value="1"/>
</dbReference>
<dbReference type="AlphaFoldDB" id="A0AA51RB28"/>
<dbReference type="Gene3D" id="1.25.40.390">
    <property type="match status" value="1"/>
</dbReference>
<evidence type="ECO:0000313" key="3">
    <source>
        <dbReference type="EMBL" id="WMN07493.1"/>
    </source>
</evidence>